<keyword evidence="1" id="KW-0732">Signal</keyword>
<reference evidence="2 3" key="1">
    <citation type="submission" date="2017-10" db="EMBL/GenBank/DDBJ databases">
        <title>Comparative genomics between pathogenic Norcardia.</title>
        <authorList>
            <person name="Zeng L."/>
        </authorList>
    </citation>
    <scope>NUCLEOTIDE SEQUENCE [LARGE SCALE GENOMIC DNA]</scope>
    <source>
        <strain evidence="2 3">NC_YFY_NT001</strain>
    </source>
</reference>
<evidence type="ECO:0000313" key="3">
    <source>
        <dbReference type="Proteomes" id="UP000221961"/>
    </source>
</evidence>
<evidence type="ECO:0000313" key="2">
    <source>
        <dbReference type="EMBL" id="ATL68837.1"/>
    </source>
</evidence>
<sequence length="308" mass="31969">MRRTFLAMTVVVISMVAGRANADPLPVPYSLAALAASAVTAAAPFDPPGGNDWHCVPNAAHPRPVVLVHGIGGNGEDSWQSYSPMLYNEGYCVFAITYGALPGAQGPLAGVGGLVPIAESGAQLREFVDRVRAATGAARVDMVAWSEGTLVGADYIQFEGGSEAVEQVINLAPIWQGTQIAQPLVSALEATGTYDATAAALAPVCASCVDMLTGSAFITRLQASGVYADRVRYTDIVTTADLEVIPYTSGVRAAPNATTIVLQDICPTDLSGHNGLSEDRTVGALILNTLAPETITPIPCQPTTLPYV</sequence>
<dbReference type="PANTHER" id="PTHR32015">
    <property type="entry name" value="FASTING INDUCED LIPASE"/>
    <property type="match status" value="1"/>
</dbReference>
<dbReference type="SUPFAM" id="SSF53474">
    <property type="entry name" value="alpha/beta-Hydrolases"/>
    <property type="match status" value="1"/>
</dbReference>
<feature type="chain" id="PRO_5012358181" evidence="1">
    <location>
        <begin position="23"/>
        <end position="308"/>
    </location>
</feature>
<accession>A0A291RN84</accession>
<dbReference type="EMBL" id="CP023778">
    <property type="protein sequence ID" value="ATL68837.1"/>
    <property type="molecule type" value="Genomic_DNA"/>
</dbReference>
<dbReference type="GO" id="GO:0016298">
    <property type="term" value="F:lipase activity"/>
    <property type="evidence" value="ECO:0007669"/>
    <property type="project" value="TreeGrafter"/>
</dbReference>
<dbReference type="InterPro" id="IPR002918">
    <property type="entry name" value="Lipase_EstA/Esterase_EstB"/>
</dbReference>
<dbReference type="GO" id="GO:0016042">
    <property type="term" value="P:lipid catabolic process"/>
    <property type="evidence" value="ECO:0007669"/>
    <property type="project" value="InterPro"/>
</dbReference>
<gene>
    <name evidence="2" type="ORF">CRH09_24245</name>
</gene>
<evidence type="ECO:0000256" key="1">
    <source>
        <dbReference type="SAM" id="SignalP"/>
    </source>
</evidence>
<dbReference type="KEGG" id="ntp:CRH09_24245"/>
<name>A0A291RN84_9NOCA</name>
<dbReference type="AlphaFoldDB" id="A0A291RN84"/>
<dbReference type="Gene3D" id="3.40.50.1820">
    <property type="entry name" value="alpha/beta hydrolase"/>
    <property type="match status" value="1"/>
</dbReference>
<proteinExistence type="predicted"/>
<dbReference type="InterPro" id="IPR029058">
    <property type="entry name" value="AB_hydrolase_fold"/>
</dbReference>
<dbReference type="Proteomes" id="UP000221961">
    <property type="component" value="Chromosome"/>
</dbReference>
<dbReference type="Pfam" id="PF01674">
    <property type="entry name" value="Lipase_2"/>
    <property type="match status" value="1"/>
</dbReference>
<protein>
    <submittedName>
        <fullName evidence="2">Lipase</fullName>
    </submittedName>
</protein>
<organism evidence="2 3">
    <name type="scientific">Nocardia terpenica</name>
    <dbReference type="NCBI Taxonomy" id="455432"/>
    <lineage>
        <taxon>Bacteria</taxon>
        <taxon>Bacillati</taxon>
        <taxon>Actinomycetota</taxon>
        <taxon>Actinomycetes</taxon>
        <taxon>Mycobacteriales</taxon>
        <taxon>Nocardiaceae</taxon>
        <taxon>Nocardia</taxon>
    </lineage>
</organism>
<dbReference type="PANTHER" id="PTHR32015:SF1">
    <property type="entry name" value="LIPASE"/>
    <property type="match status" value="1"/>
</dbReference>
<feature type="signal peptide" evidence="1">
    <location>
        <begin position="1"/>
        <end position="22"/>
    </location>
</feature>